<accession>A0A7S4G544</accession>
<name>A0A7S4G544_9EUGL</name>
<dbReference type="InterPro" id="IPR011990">
    <property type="entry name" value="TPR-like_helical_dom_sf"/>
</dbReference>
<evidence type="ECO:0000256" key="3">
    <source>
        <dbReference type="PROSITE-ProRule" id="PRU00339"/>
    </source>
</evidence>
<gene>
    <name evidence="5" type="ORF">EGYM00163_LOCUS36767</name>
</gene>
<dbReference type="SUPFAM" id="SSF48452">
    <property type="entry name" value="TPR-like"/>
    <property type="match status" value="2"/>
</dbReference>
<reference evidence="5" key="1">
    <citation type="submission" date="2021-01" db="EMBL/GenBank/DDBJ databases">
        <authorList>
            <person name="Corre E."/>
            <person name="Pelletier E."/>
            <person name="Niang G."/>
            <person name="Scheremetjew M."/>
            <person name="Finn R."/>
            <person name="Kale V."/>
            <person name="Holt S."/>
            <person name="Cochrane G."/>
            <person name="Meng A."/>
            <person name="Brown T."/>
            <person name="Cohen L."/>
        </authorList>
    </citation>
    <scope>NUCLEOTIDE SEQUENCE</scope>
    <source>
        <strain evidence="5">CCMP1594</strain>
    </source>
</reference>
<dbReference type="InterPro" id="IPR050498">
    <property type="entry name" value="Ycf3"/>
</dbReference>
<dbReference type="PANTHER" id="PTHR44858">
    <property type="entry name" value="TETRATRICOPEPTIDE REPEAT PROTEIN 6"/>
    <property type="match status" value="1"/>
</dbReference>
<feature type="repeat" description="TPR" evidence="3">
    <location>
        <begin position="134"/>
        <end position="167"/>
    </location>
</feature>
<dbReference type="Pfam" id="PF13181">
    <property type="entry name" value="TPR_8"/>
    <property type="match status" value="1"/>
</dbReference>
<feature type="region of interest" description="Disordered" evidence="4">
    <location>
        <begin position="499"/>
        <end position="522"/>
    </location>
</feature>
<dbReference type="PANTHER" id="PTHR44858:SF1">
    <property type="entry name" value="UDP-N-ACETYLGLUCOSAMINE--PEPTIDE N-ACETYLGLUCOSAMINYLTRANSFERASE SPINDLY-RELATED"/>
    <property type="match status" value="1"/>
</dbReference>
<organism evidence="5">
    <name type="scientific">Eutreptiella gymnastica</name>
    <dbReference type="NCBI Taxonomy" id="73025"/>
    <lineage>
        <taxon>Eukaryota</taxon>
        <taxon>Discoba</taxon>
        <taxon>Euglenozoa</taxon>
        <taxon>Euglenida</taxon>
        <taxon>Spirocuta</taxon>
        <taxon>Euglenophyceae</taxon>
        <taxon>Eutreptiales</taxon>
        <taxon>Eutreptiaceae</taxon>
        <taxon>Eutreptiella</taxon>
    </lineage>
</organism>
<feature type="compositionally biased region" description="Basic residues" evidence="4">
    <location>
        <begin position="510"/>
        <end position="522"/>
    </location>
</feature>
<sequence length="522" mass="58776">MSLATSKPLLSTIHYPAAVKKQPLLPPVSTAESRALVAEFKKATQGKKNELRRFVMTEDEKAKPDREGLVKAAQDAFDKERVDEALTLIKEAFGLGASGPEIYQLAGECYQIKGMFEEAIDMYTGSLEQDPMNLNLYHSRGNCYLLMDEPDRAVDEFEKFLKMEEPVFDLVVKTARACLDADRFTRALELLTLALEINSEDPYVFYNFGELYEKTGDNKQANAYYAKVTELNPDFPAPYLEQAEMEEEAGNLQVALQLFQSILKMLPNSAPTYLRCADIYLKLGDEFANNALTCMTRAIEVDREGPDNVGEGVYVKRGLLLFDQFNDIAGAIADFSICLNINPQHSAALEYRPAAYRQRNGSGDLDRAKDDYKTFVSLNTVDLVRKGPPNVFLAEYYFAAGDYLTAAHYYMEAWKCGAEHTYDVEKLGLSLAANFLASESAIDPEDPTGLSLRNVPPLQHILLDNYYRSKKALEPTAHTELFYRFQDQWGPYKAAIDRKREEQDLDKKGAKGAKGRRKSKGR</sequence>
<dbReference type="Pfam" id="PF13432">
    <property type="entry name" value="TPR_16"/>
    <property type="match status" value="2"/>
</dbReference>
<dbReference type="PROSITE" id="PS50005">
    <property type="entry name" value="TPR"/>
    <property type="match status" value="3"/>
</dbReference>
<dbReference type="SMART" id="SM00028">
    <property type="entry name" value="TPR"/>
    <property type="match status" value="7"/>
</dbReference>
<evidence type="ECO:0000256" key="4">
    <source>
        <dbReference type="SAM" id="MobiDB-lite"/>
    </source>
</evidence>
<proteinExistence type="predicted"/>
<evidence type="ECO:0000313" key="5">
    <source>
        <dbReference type="EMBL" id="CAE0825518.1"/>
    </source>
</evidence>
<feature type="repeat" description="TPR" evidence="3">
    <location>
        <begin position="202"/>
        <end position="235"/>
    </location>
</feature>
<dbReference type="AlphaFoldDB" id="A0A7S4G544"/>
<keyword evidence="2 3" id="KW-0802">TPR repeat</keyword>
<protein>
    <submittedName>
        <fullName evidence="5">Uncharacterized protein</fullName>
    </submittedName>
</protein>
<dbReference type="EMBL" id="HBJA01106442">
    <property type="protein sequence ID" value="CAE0825518.1"/>
    <property type="molecule type" value="Transcribed_RNA"/>
</dbReference>
<dbReference type="InterPro" id="IPR019734">
    <property type="entry name" value="TPR_rpt"/>
</dbReference>
<keyword evidence="1" id="KW-0677">Repeat</keyword>
<evidence type="ECO:0000256" key="2">
    <source>
        <dbReference type="ARBA" id="ARBA00022803"/>
    </source>
</evidence>
<feature type="repeat" description="TPR" evidence="3">
    <location>
        <begin position="100"/>
        <end position="133"/>
    </location>
</feature>
<dbReference type="Gene3D" id="1.25.40.10">
    <property type="entry name" value="Tetratricopeptide repeat domain"/>
    <property type="match status" value="3"/>
</dbReference>
<evidence type="ECO:0000256" key="1">
    <source>
        <dbReference type="ARBA" id="ARBA00022737"/>
    </source>
</evidence>
<feature type="compositionally biased region" description="Basic and acidic residues" evidence="4">
    <location>
        <begin position="499"/>
        <end position="509"/>
    </location>
</feature>